<dbReference type="EMBL" id="JAGVRH010000020">
    <property type="protein sequence ID" value="MBS2126617.1"/>
    <property type="molecule type" value="Genomic_DNA"/>
</dbReference>
<feature type="region of interest" description="Disordered" evidence="1">
    <location>
        <begin position="97"/>
        <end position="117"/>
    </location>
</feature>
<dbReference type="RefSeq" id="WP_212332188.1">
    <property type="nucleotide sequence ID" value="NZ_JAGVRH010000020.1"/>
</dbReference>
<name>A0ABS5K3X9_9MOLU</name>
<keyword evidence="4" id="KW-1185">Reference proteome</keyword>
<dbReference type="Pfam" id="PF12113">
    <property type="entry name" value="SVM_signal"/>
    <property type="match status" value="1"/>
</dbReference>
<protein>
    <submittedName>
        <fullName evidence="3">SVM family protein</fullName>
    </submittedName>
</protein>
<evidence type="ECO:0000313" key="3">
    <source>
        <dbReference type="EMBL" id="MBS2126617.1"/>
    </source>
</evidence>
<reference evidence="3" key="1">
    <citation type="submission" date="2021-04" db="EMBL/GenBank/DDBJ databases">
        <title>Draft genome sequence of StrPh-CL8, a phytoplasma strain causing strawberry phyllody in Chile.</title>
        <authorList>
            <person name="Cui W."/>
            <person name="Zamorano A."/>
            <person name="Fiore N."/>
        </authorList>
    </citation>
    <scope>NUCLEOTIDE SEQUENCE [LARGE SCALE GENOMIC DNA]</scope>
    <source>
        <strain evidence="3">StrPh-Cl</strain>
    </source>
</reference>
<evidence type="ECO:0000313" key="4">
    <source>
        <dbReference type="Proteomes" id="UP000811481"/>
    </source>
</evidence>
<evidence type="ECO:0000256" key="1">
    <source>
        <dbReference type="SAM" id="MobiDB-lite"/>
    </source>
</evidence>
<proteinExistence type="predicted"/>
<feature type="compositionally biased region" description="Polar residues" evidence="1">
    <location>
        <begin position="97"/>
        <end position="110"/>
    </location>
</feature>
<organism evidence="3 4">
    <name type="scientific">'Fragaria x ananassa' phyllody phytoplasma</name>
    <dbReference type="NCBI Taxonomy" id="2358428"/>
    <lineage>
        <taxon>Bacteria</taxon>
        <taxon>Bacillati</taxon>
        <taxon>Mycoplasmatota</taxon>
        <taxon>Mollicutes</taxon>
        <taxon>Acholeplasmatales</taxon>
        <taxon>Acholeplasmataceae</taxon>
        <taxon>Candidatus Phytoplasma</taxon>
        <taxon>16SrXIII (Mexican periwinkle virescence group)</taxon>
    </lineage>
</organism>
<accession>A0ABS5K3X9</accession>
<sequence>MFQLKKQFKIIHLCLITFIGLLFIINNHQLIAMQNNKNKQILQKAQPTDEEVNDFFRLVKKQKEIIQNIKQKYPLLHNASVKEIEEWVCSDINLKTESQSSNKKTTNLDLNTIPEEK</sequence>
<feature type="domain" description="Sequence-variable mosaic (SVM) signal sequence" evidence="2">
    <location>
        <begin position="1"/>
        <end position="33"/>
    </location>
</feature>
<gene>
    <name evidence="3" type="ORF">J8J04_02900</name>
</gene>
<dbReference type="InterPro" id="IPR021970">
    <property type="entry name" value="SVM_signal"/>
</dbReference>
<dbReference type="Proteomes" id="UP000811481">
    <property type="component" value="Unassembled WGS sequence"/>
</dbReference>
<evidence type="ECO:0000259" key="2">
    <source>
        <dbReference type="Pfam" id="PF12113"/>
    </source>
</evidence>
<comment type="caution">
    <text evidence="3">The sequence shown here is derived from an EMBL/GenBank/DDBJ whole genome shotgun (WGS) entry which is preliminary data.</text>
</comment>